<evidence type="ECO:0000313" key="4">
    <source>
        <dbReference type="EnsemblPlants" id="EMT18272"/>
    </source>
</evidence>
<dbReference type="PANTHER" id="PTHR13068">
    <property type="entry name" value="CGI-12 PROTEIN-RELATED"/>
    <property type="match status" value="1"/>
</dbReference>
<evidence type="ECO:0000256" key="2">
    <source>
        <dbReference type="ARBA" id="ARBA00022472"/>
    </source>
</evidence>
<dbReference type="InterPro" id="IPR038538">
    <property type="entry name" value="MTERF_sf"/>
</dbReference>
<dbReference type="Pfam" id="PF02536">
    <property type="entry name" value="mTERF"/>
    <property type="match status" value="1"/>
</dbReference>
<dbReference type="GO" id="GO:0003676">
    <property type="term" value="F:nucleic acid binding"/>
    <property type="evidence" value="ECO:0007669"/>
    <property type="project" value="InterPro"/>
</dbReference>
<keyword evidence="2" id="KW-0804">Transcription</keyword>
<dbReference type="FunFam" id="1.25.70.10:FF:000001">
    <property type="entry name" value="Mitochondrial transcription termination factor-like"/>
    <property type="match status" value="1"/>
</dbReference>
<dbReference type="EnsemblPlants" id="EMT18272">
    <property type="protein sequence ID" value="EMT18272"/>
    <property type="gene ID" value="F775_16499"/>
</dbReference>
<dbReference type="PANTHER" id="PTHR13068:SF111">
    <property type="match status" value="1"/>
</dbReference>
<dbReference type="GO" id="GO:0006353">
    <property type="term" value="P:DNA-templated transcription termination"/>
    <property type="evidence" value="ECO:0007669"/>
    <property type="project" value="UniProtKB-KW"/>
</dbReference>
<evidence type="ECO:0000256" key="1">
    <source>
        <dbReference type="ARBA" id="ARBA00007692"/>
    </source>
</evidence>
<accession>R7W8F1</accession>
<keyword evidence="2" id="KW-0805">Transcription regulation</keyword>
<dbReference type="AlphaFoldDB" id="R7W8F1"/>
<keyword evidence="3" id="KW-0809">Transit peptide</keyword>
<organism evidence="4">
    <name type="scientific">Aegilops tauschii</name>
    <name type="common">Tausch's goatgrass</name>
    <name type="synonym">Aegilops squarrosa</name>
    <dbReference type="NCBI Taxonomy" id="37682"/>
    <lineage>
        <taxon>Eukaryota</taxon>
        <taxon>Viridiplantae</taxon>
        <taxon>Streptophyta</taxon>
        <taxon>Embryophyta</taxon>
        <taxon>Tracheophyta</taxon>
        <taxon>Spermatophyta</taxon>
        <taxon>Magnoliopsida</taxon>
        <taxon>Liliopsida</taxon>
        <taxon>Poales</taxon>
        <taxon>Poaceae</taxon>
        <taxon>BOP clade</taxon>
        <taxon>Pooideae</taxon>
        <taxon>Triticodae</taxon>
        <taxon>Triticeae</taxon>
        <taxon>Triticinae</taxon>
        <taxon>Aegilops</taxon>
    </lineage>
</organism>
<reference evidence="4" key="1">
    <citation type="submission" date="2015-06" db="UniProtKB">
        <authorList>
            <consortium name="EnsemblPlants"/>
        </authorList>
    </citation>
    <scope>IDENTIFICATION</scope>
</reference>
<evidence type="ECO:0000256" key="3">
    <source>
        <dbReference type="ARBA" id="ARBA00022946"/>
    </source>
</evidence>
<keyword evidence="2" id="KW-0806">Transcription termination</keyword>
<sequence length="307" mass="34884">MDNLLRLLKRGFWLQGSDVERVVKPNVAFLQECGLHDCDIAKLCIRVPMILTINQQRLRAMVACAKALCVPHGSGMLRKALQAVGFCDEEKITAKVEYLKKTFRWSDTEVGIALPKNPMVLTYSKDRLQRVSEFLISEVGLEPGYIAHRPALLAYSLDGRLRPRYYVVKFLKENRLLHGDRDYYSAVAVTPKVFMEKFICPHKEAAPHLAEDYAAACRGEMSWVNSETWYTQANCEAIIAEPVTVMHRMATELSAMVGRVLDVYADDDRCHNETTAAMRMTRREHSRSASGGGLFLEERTQQECHLN</sequence>
<name>R7W8F1_AEGTA</name>
<comment type="similarity">
    <text evidence="1">Belongs to the mTERF family.</text>
</comment>
<dbReference type="SMART" id="SM00733">
    <property type="entry name" value="Mterf"/>
    <property type="match status" value="5"/>
</dbReference>
<dbReference type="InterPro" id="IPR003690">
    <property type="entry name" value="MTERF"/>
</dbReference>
<protein>
    <submittedName>
        <fullName evidence="4">Uncharacterized protein</fullName>
    </submittedName>
</protein>
<dbReference type="Gene3D" id="1.25.70.10">
    <property type="entry name" value="Transcription termination factor 3, mitochondrial"/>
    <property type="match status" value="1"/>
</dbReference>
<proteinExistence type="inferred from homology"/>